<keyword evidence="2" id="KW-1185">Reference proteome</keyword>
<accession>A0A401GKH0</accession>
<dbReference type="Proteomes" id="UP000287166">
    <property type="component" value="Unassembled WGS sequence"/>
</dbReference>
<dbReference type="GeneID" id="38779582"/>
<dbReference type="RefSeq" id="XP_027613578.1">
    <property type="nucleotide sequence ID" value="XM_027757777.1"/>
</dbReference>
<dbReference type="STRING" id="139825.A0A401GKH0"/>
<organism evidence="1 2">
    <name type="scientific">Sparassis crispa</name>
    <dbReference type="NCBI Taxonomy" id="139825"/>
    <lineage>
        <taxon>Eukaryota</taxon>
        <taxon>Fungi</taxon>
        <taxon>Dikarya</taxon>
        <taxon>Basidiomycota</taxon>
        <taxon>Agaricomycotina</taxon>
        <taxon>Agaricomycetes</taxon>
        <taxon>Polyporales</taxon>
        <taxon>Sparassidaceae</taxon>
        <taxon>Sparassis</taxon>
    </lineage>
</organism>
<gene>
    <name evidence="1" type="ORF">SCP_0410500</name>
</gene>
<dbReference type="GO" id="GO:0004672">
    <property type="term" value="F:protein kinase activity"/>
    <property type="evidence" value="ECO:0007669"/>
    <property type="project" value="InterPro"/>
</dbReference>
<dbReference type="OrthoDB" id="2740102at2759"/>
<dbReference type="InParanoid" id="A0A401GKH0"/>
<evidence type="ECO:0000313" key="2">
    <source>
        <dbReference type="Proteomes" id="UP000287166"/>
    </source>
</evidence>
<protein>
    <submittedName>
        <fullName evidence="1">Uncharacterized protein</fullName>
    </submittedName>
</protein>
<evidence type="ECO:0000313" key="1">
    <source>
        <dbReference type="EMBL" id="GBE82665.1"/>
    </source>
</evidence>
<dbReference type="AlphaFoldDB" id="A0A401GKH0"/>
<comment type="caution">
    <text evidence="1">The sequence shown here is derived from an EMBL/GenBank/DDBJ whole genome shotgun (WGS) entry which is preliminary data.</text>
</comment>
<dbReference type="PROSITE" id="PS00109">
    <property type="entry name" value="PROTEIN_KINASE_TYR"/>
    <property type="match status" value="1"/>
</dbReference>
<dbReference type="EMBL" id="BFAD01000004">
    <property type="protein sequence ID" value="GBE82665.1"/>
    <property type="molecule type" value="Genomic_DNA"/>
</dbReference>
<name>A0A401GKH0_9APHY</name>
<dbReference type="InterPro" id="IPR011009">
    <property type="entry name" value="Kinase-like_dom_sf"/>
</dbReference>
<dbReference type="Gene3D" id="1.10.510.10">
    <property type="entry name" value="Transferase(Phosphotransferase) domain 1"/>
    <property type="match status" value="1"/>
</dbReference>
<sequence length="292" mass="33157">MSTLRLEFDIGINWTDDGSFDPIILHRPTSSLSDITCDDSSQSETLYVRQGKRIHRGRSTLVWAAQMQRGGESPIDIVFKLTTLKAHHDDLLKEAGFYQNELATVQGKIVPKFYGIFQGHFGSRFITCMVLEHCGQPMREAQYQNLDFKVELVNRLQYLHSSCGIEHGDVCGGNILVSHGYPVFIDFEHARPHNCKRSMAIEVGKPWPQVLEFGCFELHDAGKYFGIWGPAIVEFLDDCISVYQITSPKRLVELTLHNDYIDPDDALEQAQEFVQYLVNRGTLPKSVLTMSK</sequence>
<reference evidence="1 2" key="1">
    <citation type="journal article" date="2018" name="Sci. Rep.">
        <title>Genome sequence of the cauliflower mushroom Sparassis crispa (Hanabiratake) and its association with beneficial usage.</title>
        <authorList>
            <person name="Kiyama R."/>
            <person name="Furutani Y."/>
            <person name="Kawaguchi K."/>
            <person name="Nakanishi T."/>
        </authorList>
    </citation>
    <scope>NUCLEOTIDE SEQUENCE [LARGE SCALE GENOMIC DNA]</scope>
</reference>
<dbReference type="SUPFAM" id="SSF56112">
    <property type="entry name" value="Protein kinase-like (PK-like)"/>
    <property type="match status" value="1"/>
</dbReference>
<dbReference type="InterPro" id="IPR008266">
    <property type="entry name" value="Tyr_kinase_AS"/>
</dbReference>
<proteinExistence type="predicted"/>